<dbReference type="RefSeq" id="WP_350349066.1">
    <property type="nucleotide sequence ID" value="NZ_CP158374.1"/>
</dbReference>
<feature type="domain" description="JAB" evidence="7">
    <location>
        <begin position="24"/>
        <end position="137"/>
    </location>
</feature>
<dbReference type="GO" id="GO:0046872">
    <property type="term" value="F:metal ion binding"/>
    <property type="evidence" value="ECO:0007669"/>
    <property type="project" value="UniProtKB-KW"/>
</dbReference>
<sequence>MCDLLCRMKVRGIVPAVSITDAALTAITREAPRSLDGLETGGILLGTDTADGVLIRHAGDAGPSAARGERTFLRDLDHARQFAESAWVEDGSQWIGEWHTHPTGELAPSDVDLNSYMRHLHDPDLGFDQFVAIIAGLDSSSRIIVSTWLIERNRFRPVPLMRLLDDSPEQRNTTIEATTEINAKPYDREETL</sequence>
<feature type="compositionally biased region" description="Polar residues" evidence="6">
    <location>
        <begin position="171"/>
        <end position="181"/>
    </location>
</feature>
<dbReference type="InterPro" id="IPR028090">
    <property type="entry name" value="JAB_dom_prok"/>
</dbReference>
<accession>A0AAU7WBH3</accession>
<evidence type="ECO:0000256" key="6">
    <source>
        <dbReference type="SAM" id="MobiDB-lite"/>
    </source>
</evidence>
<organism evidence="8">
    <name type="scientific">Agromyces sp. G08B096</name>
    <dbReference type="NCBI Taxonomy" id="3156399"/>
    <lineage>
        <taxon>Bacteria</taxon>
        <taxon>Bacillati</taxon>
        <taxon>Actinomycetota</taxon>
        <taxon>Actinomycetes</taxon>
        <taxon>Micrococcales</taxon>
        <taxon>Microbacteriaceae</taxon>
        <taxon>Agromyces</taxon>
    </lineage>
</organism>
<reference evidence="8" key="1">
    <citation type="submission" date="2024-05" db="EMBL/GenBank/DDBJ databases">
        <authorList>
            <person name="Yu L."/>
        </authorList>
    </citation>
    <scope>NUCLEOTIDE SEQUENCE</scope>
    <source>
        <strain evidence="8">G08B096</strain>
    </source>
</reference>
<dbReference type="SUPFAM" id="SSF102712">
    <property type="entry name" value="JAB1/MPN domain"/>
    <property type="match status" value="1"/>
</dbReference>
<protein>
    <submittedName>
        <fullName evidence="8">Mov34/MPN/PAD-1 family protein</fullName>
    </submittedName>
</protein>
<keyword evidence="1" id="KW-0645">Protease</keyword>
<dbReference type="EMBL" id="CP158374">
    <property type="protein sequence ID" value="XBX83050.1"/>
    <property type="molecule type" value="Genomic_DNA"/>
</dbReference>
<feature type="region of interest" description="Disordered" evidence="6">
    <location>
        <begin position="171"/>
        <end position="192"/>
    </location>
</feature>
<dbReference type="GO" id="GO:0008237">
    <property type="term" value="F:metallopeptidase activity"/>
    <property type="evidence" value="ECO:0007669"/>
    <property type="project" value="UniProtKB-KW"/>
</dbReference>
<evidence type="ECO:0000256" key="4">
    <source>
        <dbReference type="ARBA" id="ARBA00022833"/>
    </source>
</evidence>
<evidence type="ECO:0000256" key="2">
    <source>
        <dbReference type="ARBA" id="ARBA00022723"/>
    </source>
</evidence>
<dbReference type="AlphaFoldDB" id="A0AAU7WBH3"/>
<evidence type="ECO:0000313" key="8">
    <source>
        <dbReference type="EMBL" id="XBX83050.1"/>
    </source>
</evidence>
<evidence type="ECO:0000256" key="5">
    <source>
        <dbReference type="ARBA" id="ARBA00023049"/>
    </source>
</evidence>
<proteinExistence type="predicted"/>
<dbReference type="Gene3D" id="3.40.140.10">
    <property type="entry name" value="Cytidine Deaminase, domain 2"/>
    <property type="match status" value="1"/>
</dbReference>
<dbReference type="GO" id="GO:0006508">
    <property type="term" value="P:proteolysis"/>
    <property type="evidence" value="ECO:0007669"/>
    <property type="project" value="UniProtKB-KW"/>
</dbReference>
<evidence type="ECO:0000256" key="1">
    <source>
        <dbReference type="ARBA" id="ARBA00022670"/>
    </source>
</evidence>
<keyword evidence="3" id="KW-0378">Hydrolase</keyword>
<name>A0AAU7WBH3_9MICO</name>
<keyword evidence="4" id="KW-0862">Zinc</keyword>
<keyword evidence="5" id="KW-0482">Metalloprotease</keyword>
<dbReference type="Pfam" id="PF14464">
    <property type="entry name" value="Prok-JAB"/>
    <property type="match status" value="1"/>
</dbReference>
<evidence type="ECO:0000259" key="7">
    <source>
        <dbReference type="Pfam" id="PF14464"/>
    </source>
</evidence>
<evidence type="ECO:0000256" key="3">
    <source>
        <dbReference type="ARBA" id="ARBA00022801"/>
    </source>
</evidence>
<gene>
    <name evidence="8" type="ORF">ABIQ69_03765</name>
</gene>
<keyword evidence="2" id="KW-0479">Metal-binding</keyword>